<dbReference type="CDD" id="cd00586">
    <property type="entry name" value="4HBT"/>
    <property type="match status" value="1"/>
</dbReference>
<dbReference type="RefSeq" id="WP_043920750.1">
    <property type="nucleotide sequence ID" value="NZ_FZPF01000001.1"/>
</dbReference>
<dbReference type="EMBL" id="JYFE01000081">
    <property type="protein sequence ID" value="KIT14204.1"/>
    <property type="molecule type" value="Genomic_DNA"/>
</dbReference>
<dbReference type="PATRIC" id="fig|935700.4.peg.4120"/>
<organism evidence="1 2">
    <name type="scientific">Jannaschia aquimarina</name>
    <dbReference type="NCBI Taxonomy" id="935700"/>
    <lineage>
        <taxon>Bacteria</taxon>
        <taxon>Pseudomonadati</taxon>
        <taxon>Pseudomonadota</taxon>
        <taxon>Alphaproteobacteria</taxon>
        <taxon>Rhodobacterales</taxon>
        <taxon>Roseobacteraceae</taxon>
        <taxon>Jannaschia</taxon>
    </lineage>
</organism>
<dbReference type="Gene3D" id="3.10.129.10">
    <property type="entry name" value="Hotdog Thioesterase"/>
    <property type="match status" value="1"/>
</dbReference>
<proteinExistence type="predicted"/>
<dbReference type="InterPro" id="IPR051490">
    <property type="entry name" value="THEM6_lcsJ_thioesterase"/>
</dbReference>
<dbReference type="AlphaFoldDB" id="A0A0D1E9A6"/>
<evidence type="ECO:0008006" key="3">
    <source>
        <dbReference type="Google" id="ProtNLM"/>
    </source>
</evidence>
<dbReference type="STRING" id="935700.jaqu_39970"/>
<evidence type="ECO:0000313" key="2">
    <source>
        <dbReference type="Proteomes" id="UP000032232"/>
    </source>
</evidence>
<sequence>MYPFVRLAWQMWRNRAAPPLALTETHVSRHLCWPWDLDGFGEMNNGRVLTLMDIGRFTSGMRYGLLSMLRREGWGLAVAGSSIRYRRRILPFARIEMRTRLAGWDARFFYVVQEFWIDGDCACQALLRTAVTAKGRGAVPTAEVLTALGRDDAPPVLPGWVAAWIDAEGQRPWPPVAA</sequence>
<keyword evidence="2" id="KW-1185">Reference proteome</keyword>
<dbReference type="Proteomes" id="UP000032232">
    <property type="component" value="Unassembled WGS sequence"/>
</dbReference>
<dbReference type="PANTHER" id="PTHR12475:SF4">
    <property type="entry name" value="PROTEIN THEM6"/>
    <property type="match status" value="1"/>
</dbReference>
<name>A0A0D1E9A6_9RHOB</name>
<accession>A0A0D1E9A6</accession>
<gene>
    <name evidence="1" type="ORF">jaqu_39970</name>
</gene>
<dbReference type="InterPro" id="IPR029069">
    <property type="entry name" value="HotDog_dom_sf"/>
</dbReference>
<dbReference type="Pfam" id="PF13279">
    <property type="entry name" value="4HBT_2"/>
    <property type="match status" value="1"/>
</dbReference>
<dbReference type="PANTHER" id="PTHR12475">
    <property type="match status" value="1"/>
</dbReference>
<dbReference type="SUPFAM" id="SSF54637">
    <property type="entry name" value="Thioesterase/thiol ester dehydrase-isomerase"/>
    <property type="match status" value="1"/>
</dbReference>
<dbReference type="OrthoDB" id="3727779at2"/>
<evidence type="ECO:0000313" key="1">
    <source>
        <dbReference type="EMBL" id="KIT14204.1"/>
    </source>
</evidence>
<reference evidence="1 2" key="1">
    <citation type="submission" date="2015-02" db="EMBL/GenBank/DDBJ databases">
        <title>Genome Sequence of Jannaschia aquimarina DSM28248, a member of the Roseobacter clade.</title>
        <authorList>
            <person name="Voget S."/>
            <person name="Daniel R."/>
        </authorList>
    </citation>
    <scope>NUCLEOTIDE SEQUENCE [LARGE SCALE GENOMIC DNA]</scope>
    <source>
        <strain evidence="1 2">GSW-M26</strain>
    </source>
</reference>
<protein>
    <recommendedName>
        <fullName evidence="3">Thioesterase superfamily protein</fullName>
    </recommendedName>
</protein>
<comment type="caution">
    <text evidence="1">The sequence shown here is derived from an EMBL/GenBank/DDBJ whole genome shotgun (WGS) entry which is preliminary data.</text>
</comment>